<organism evidence="2 3">
    <name type="scientific">Peribacillus saganii</name>
    <dbReference type="NCBI Taxonomy" id="2303992"/>
    <lineage>
        <taxon>Bacteria</taxon>
        <taxon>Bacillati</taxon>
        <taxon>Bacillota</taxon>
        <taxon>Bacilli</taxon>
        <taxon>Bacillales</taxon>
        <taxon>Bacillaceae</taxon>
        <taxon>Peribacillus</taxon>
    </lineage>
</organism>
<keyword evidence="1" id="KW-0812">Transmembrane</keyword>
<keyword evidence="3" id="KW-1185">Reference proteome</keyword>
<dbReference type="PANTHER" id="PTHR38441">
    <property type="entry name" value="INTEGRAL MEMBRANE PROTEIN-RELATED"/>
    <property type="match status" value="1"/>
</dbReference>
<evidence type="ECO:0000313" key="3">
    <source>
        <dbReference type="Proteomes" id="UP000264541"/>
    </source>
</evidence>
<feature type="transmembrane region" description="Helical" evidence="1">
    <location>
        <begin position="72"/>
        <end position="93"/>
    </location>
</feature>
<gene>
    <name evidence="2" type="ORF">D0469_18590</name>
</gene>
<dbReference type="InterPro" id="IPR007436">
    <property type="entry name" value="DUF485"/>
</dbReference>
<dbReference type="OrthoDB" id="2886991at2"/>
<dbReference type="AlphaFoldDB" id="A0A372LER5"/>
<sequence>MVNNQNSLAKKSSETESVNYSSIVASASFKELMRQKRNFILPMSIFFMIFYFTLPVLTSYTSVLNKPAIGAISWAWVFAGAQFIMTWALCIIYSRKAAKFDEIVEKISAETGK</sequence>
<reference evidence="2 3" key="1">
    <citation type="submission" date="2018-08" db="EMBL/GenBank/DDBJ databases">
        <title>Bacillus chawlae sp. nov., Bacillus glennii sp. nov., and Bacillus saganii sp. nov. Isolated from the Vehicle Assembly Building at Kennedy Space Center where the Viking Spacecraft were Assembled.</title>
        <authorList>
            <person name="Seuylemezian A."/>
            <person name="Vaishampayan P."/>
        </authorList>
    </citation>
    <scope>NUCLEOTIDE SEQUENCE [LARGE SCALE GENOMIC DNA]</scope>
    <source>
        <strain evidence="2 3">V47-23a</strain>
    </source>
</reference>
<comment type="caution">
    <text evidence="2">The sequence shown here is derived from an EMBL/GenBank/DDBJ whole genome shotgun (WGS) entry which is preliminary data.</text>
</comment>
<accession>A0A372LER5</accession>
<name>A0A372LER5_9BACI</name>
<dbReference type="RefSeq" id="WP_117328231.1">
    <property type="nucleotide sequence ID" value="NZ_QVTE01000056.1"/>
</dbReference>
<dbReference type="EMBL" id="QVTE01000056">
    <property type="protein sequence ID" value="RFU64381.1"/>
    <property type="molecule type" value="Genomic_DNA"/>
</dbReference>
<keyword evidence="1" id="KW-0472">Membrane</keyword>
<keyword evidence="1" id="KW-1133">Transmembrane helix</keyword>
<dbReference type="PANTHER" id="PTHR38441:SF1">
    <property type="entry name" value="MEMBRANE PROTEIN"/>
    <property type="match status" value="1"/>
</dbReference>
<dbReference type="Proteomes" id="UP000264541">
    <property type="component" value="Unassembled WGS sequence"/>
</dbReference>
<evidence type="ECO:0000256" key="1">
    <source>
        <dbReference type="SAM" id="Phobius"/>
    </source>
</evidence>
<protein>
    <submittedName>
        <fullName evidence="2">DUF485 domain-containing protein</fullName>
    </submittedName>
</protein>
<proteinExistence type="predicted"/>
<dbReference type="Pfam" id="PF04341">
    <property type="entry name" value="DUF485"/>
    <property type="match status" value="1"/>
</dbReference>
<evidence type="ECO:0000313" key="2">
    <source>
        <dbReference type="EMBL" id="RFU64381.1"/>
    </source>
</evidence>
<feature type="transmembrane region" description="Helical" evidence="1">
    <location>
        <begin position="39"/>
        <end position="60"/>
    </location>
</feature>